<dbReference type="PATRIC" id="fig|1653476.3.peg.1033"/>
<dbReference type="GO" id="GO:0010285">
    <property type="term" value="F:L,L-diaminopimelate aminotransferase activity"/>
    <property type="evidence" value="ECO:0007669"/>
    <property type="project" value="UniProtKB-EC"/>
</dbReference>
<feature type="domain" description="Aminotransferase class I/classII large" evidence="5">
    <location>
        <begin position="32"/>
        <end position="381"/>
    </location>
</feature>
<dbReference type="NCBIfam" id="NF006756">
    <property type="entry name" value="PRK09276.1"/>
    <property type="match status" value="1"/>
</dbReference>
<dbReference type="GO" id="GO:0009089">
    <property type="term" value="P:lysine biosynthetic process via diaminopimelate"/>
    <property type="evidence" value="ECO:0007669"/>
    <property type="project" value="InterPro"/>
</dbReference>
<evidence type="ECO:0000313" key="6">
    <source>
        <dbReference type="EMBL" id="BAU23373.1"/>
    </source>
</evidence>
<protein>
    <recommendedName>
        <fullName evidence="4">LL-diaminopimelate aminotransferase</fullName>
        <ecNumber evidence="4">2.6.1.83</ecNumber>
    </recommendedName>
</protein>
<dbReference type="SUPFAM" id="SSF53383">
    <property type="entry name" value="PLP-dependent transferases"/>
    <property type="match status" value="1"/>
</dbReference>
<reference evidence="7" key="2">
    <citation type="journal article" date="2016" name="Int. J. Syst. Evol. Microbiol.">
        <title>Caldimicrobium thiodismutans sp. nov., a sulfur-disproportionating bacterium isolated from a hot spring.</title>
        <authorList>
            <person name="Kojima H."/>
            <person name="Umezawa K."/>
            <person name="Fukui M."/>
        </authorList>
    </citation>
    <scope>NUCLEOTIDE SEQUENCE [LARGE SCALE GENOMIC DNA]</scope>
    <source>
        <strain evidence="7">TF1</strain>
    </source>
</reference>
<comment type="cofactor">
    <cofactor evidence="1">
        <name>pyridoxal 5'-phosphate</name>
        <dbReference type="ChEBI" id="CHEBI:597326"/>
    </cofactor>
</comment>
<dbReference type="Gene3D" id="3.40.640.10">
    <property type="entry name" value="Type I PLP-dependent aspartate aminotransferase-like (Major domain)"/>
    <property type="match status" value="1"/>
</dbReference>
<dbReference type="KEGG" id="cthi:THC_0989"/>
<evidence type="ECO:0000259" key="5">
    <source>
        <dbReference type="Pfam" id="PF00155"/>
    </source>
</evidence>
<dbReference type="OrthoDB" id="9803354at2"/>
<dbReference type="EC" id="2.6.1.83" evidence="4"/>
<dbReference type="RefSeq" id="WP_068514186.1">
    <property type="nucleotide sequence ID" value="NZ_AP014945.1"/>
</dbReference>
<dbReference type="InterPro" id="IPR050881">
    <property type="entry name" value="LL-DAP_aminotransferase"/>
</dbReference>
<dbReference type="AlphaFoldDB" id="A0A0U4W2R8"/>
<dbReference type="PANTHER" id="PTHR42832">
    <property type="entry name" value="AMINO ACID AMINOTRANSFERASE"/>
    <property type="match status" value="1"/>
</dbReference>
<dbReference type="InterPro" id="IPR019881">
    <property type="entry name" value="DAP-NH2Trfase_DapL_Desulfo"/>
</dbReference>
<dbReference type="Pfam" id="PF00155">
    <property type="entry name" value="Aminotran_1_2"/>
    <property type="match status" value="1"/>
</dbReference>
<reference evidence="6 7" key="1">
    <citation type="journal article" date="2016" name="Int. J. Syst. Evol. Microbiol.">
        <title>Caldimicrobium thiodismutans sp. nov., a sulfur-disproportionating bacterium isolated from a hot spring, and emended description of the genus Caldimicrobium.</title>
        <authorList>
            <person name="Kojima H."/>
            <person name="Umezawa K."/>
            <person name="Fukui M."/>
        </authorList>
    </citation>
    <scope>NUCLEOTIDE SEQUENCE [LARGE SCALE GENOMIC DNA]</scope>
    <source>
        <strain evidence="6 7">TF1</strain>
    </source>
</reference>
<proteinExistence type="predicted"/>
<evidence type="ECO:0000256" key="4">
    <source>
        <dbReference type="NCBIfam" id="TIGR03540"/>
    </source>
</evidence>
<dbReference type="Gene3D" id="3.90.1150.10">
    <property type="entry name" value="Aspartate Aminotransferase, domain 1"/>
    <property type="match status" value="1"/>
</dbReference>
<dbReference type="NCBIfam" id="TIGR03540">
    <property type="entry name" value="DapC_direct"/>
    <property type="match status" value="1"/>
</dbReference>
<dbReference type="STRING" id="1653476.THC_0989"/>
<keyword evidence="3 6" id="KW-0808">Transferase</keyword>
<evidence type="ECO:0000313" key="7">
    <source>
        <dbReference type="Proteomes" id="UP000068196"/>
    </source>
</evidence>
<accession>A0A0U4W2R8</accession>
<dbReference type="InterPro" id="IPR015421">
    <property type="entry name" value="PyrdxlP-dep_Trfase_major"/>
</dbReference>
<organism evidence="6 7">
    <name type="scientific">Caldimicrobium thiodismutans</name>
    <dbReference type="NCBI Taxonomy" id="1653476"/>
    <lineage>
        <taxon>Bacteria</taxon>
        <taxon>Pseudomonadati</taxon>
        <taxon>Thermodesulfobacteriota</taxon>
        <taxon>Thermodesulfobacteria</taxon>
        <taxon>Thermodesulfobacteriales</taxon>
        <taxon>Thermodesulfobacteriaceae</taxon>
        <taxon>Caldimicrobium</taxon>
    </lineage>
</organism>
<keyword evidence="7" id="KW-1185">Reference proteome</keyword>
<dbReference type="InterPro" id="IPR004839">
    <property type="entry name" value="Aminotransferase_I/II_large"/>
</dbReference>
<dbReference type="EMBL" id="AP014945">
    <property type="protein sequence ID" value="BAU23373.1"/>
    <property type="molecule type" value="Genomic_DNA"/>
</dbReference>
<dbReference type="InterPro" id="IPR015424">
    <property type="entry name" value="PyrdxlP-dep_Trfase"/>
</dbReference>
<dbReference type="GO" id="GO:0030170">
    <property type="term" value="F:pyridoxal phosphate binding"/>
    <property type="evidence" value="ECO:0007669"/>
    <property type="project" value="InterPro"/>
</dbReference>
<name>A0A0U4W2R8_9BACT</name>
<dbReference type="InterPro" id="IPR015422">
    <property type="entry name" value="PyrdxlP-dep_Trfase_small"/>
</dbReference>
<sequence>MSELSKRLQKIPPYLFVELDRLKNEKIKEGADVIDLGIGDPDIPTPQEIVDVAKRALEKSEYHRYPANPGSLFFRKACADYMQRRFGVTFDPESEVVALIGSKEGIAHFPLAFVNPGDIVLCPDPAYPVYHLGTIFTDGEPYYMPLTWENDFLPDLGRIPKDLWRRTKILWLNYPNNPTGASATKDFFKETIALAKKHDFIVAHDSAYVELYFEDPPLSIFEVDGAKDVAIEFHSLSKTFCMTGWRIGFAVGKRELVQGLAKVKSNIDSGVFTALQEAGAYALSNLEKIVPPLRRIFQERRDVFSQELKKLGFEFKKPSATFYLWVRVPQGYTSSDFCKKLLQELAVVVTPGNGFGASGEGYFRVALTVGVERLREAVKRLATLKP</sequence>
<dbReference type="PANTHER" id="PTHR42832:SF3">
    <property type="entry name" value="L-GLUTAMINE--4-(METHYLSULFANYL)-2-OXOBUTANOATE AMINOTRANSFERASE"/>
    <property type="match status" value="1"/>
</dbReference>
<dbReference type="Proteomes" id="UP000068196">
    <property type="component" value="Chromosome"/>
</dbReference>
<gene>
    <name evidence="6" type="ORF">THC_0989</name>
</gene>
<dbReference type="CDD" id="cd00609">
    <property type="entry name" value="AAT_like"/>
    <property type="match status" value="1"/>
</dbReference>
<evidence type="ECO:0000256" key="1">
    <source>
        <dbReference type="ARBA" id="ARBA00001933"/>
    </source>
</evidence>
<evidence type="ECO:0000256" key="3">
    <source>
        <dbReference type="ARBA" id="ARBA00022679"/>
    </source>
</evidence>
<keyword evidence="2 6" id="KW-0032">Aminotransferase</keyword>
<evidence type="ECO:0000256" key="2">
    <source>
        <dbReference type="ARBA" id="ARBA00022576"/>
    </source>
</evidence>